<evidence type="ECO:0000256" key="2">
    <source>
        <dbReference type="ARBA" id="ARBA00022803"/>
    </source>
</evidence>
<keyword evidence="6" id="KW-1185">Reference proteome</keyword>
<dbReference type="PANTHER" id="PTHR44943:SF4">
    <property type="entry name" value="TPR REPEAT-CONTAINING PROTEIN MJ0798"/>
    <property type="match status" value="1"/>
</dbReference>
<dbReference type="AlphaFoldDB" id="A0A8S1PSA3"/>
<dbReference type="SMART" id="SM00028">
    <property type="entry name" value="TPR"/>
    <property type="match status" value="5"/>
</dbReference>
<protein>
    <recommendedName>
        <fullName evidence="7">Tetratricopeptide repeat protein</fullName>
    </recommendedName>
</protein>
<dbReference type="Pfam" id="PF07719">
    <property type="entry name" value="TPR_2"/>
    <property type="match status" value="1"/>
</dbReference>
<evidence type="ECO:0000313" key="6">
    <source>
        <dbReference type="Proteomes" id="UP000688137"/>
    </source>
</evidence>
<dbReference type="PANTHER" id="PTHR44943">
    <property type="entry name" value="CELLULOSE SYNTHASE OPERON PROTEIN C"/>
    <property type="match status" value="1"/>
</dbReference>
<dbReference type="Pfam" id="PF13181">
    <property type="entry name" value="TPR_8"/>
    <property type="match status" value="1"/>
</dbReference>
<organism evidence="5 6">
    <name type="scientific">Paramecium primaurelia</name>
    <dbReference type="NCBI Taxonomy" id="5886"/>
    <lineage>
        <taxon>Eukaryota</taxon>
        <taxon>Sar</taxon>
        <taxon>Alveolata</taxon>
        <taxon>Ciliophora</taxon>
        <taxon>Intramacronucleata</taxon>
        <taxon>Oligohymenophorea</taxon>
        <taxon>Peniculida</taxon>
        <taxon>Parameciidae</taxon>
        <taxon>Paramecium</taxon>
    </lineage>
</organism>
<accession>A0A8S1PSA3</accession>
<proteinExistence type="predicted"/>
<name>A0A8S1PSA3_PARPR</name>
<evidence type="ECO:0000256" key="1">
    <source>
        <dbReference type="ARBA" id="ARBA00022737"/>
    </source>
</evidence>
<evidence type="ECO:0000256" key="3">
    <source>
        <dbReference type="PROSITE-ProRule" id="PRU00339"/>
    </source>
</evidence>
<evidence type="ECO:0000313" key="5">
    <source>
        <dbReference type="EMBL" id="CAD8105543.1"/>
    </source>
</evidence>
<gene>
    <name evidence="5" type="ORF">PPRIM_AZ9-3.1.T1270125</name>
</gene>
<feature type="repeat" description="TPR" evidence="3">
    <location>
        <begin position="205"/>
        <end position="238"/>
    </location>
</feature>
<feature type="repeat" description="TPR" evidence="3">
    <location>
        <begin position="171"/>
        <end position="204"/>
    </location>
</feature>
<reference evidence="5" key="1">
    <citation type="submission" date="2021-01" db="EMBL/GenBank/DDBJ databases">
        <authorList>
            <consortium name="Genoscope - CEA"/>
            <person name="William W."/>
        </authorList>
    </citation>
    <scope>NUCLEOTIDE SEQUENCE</scope>
</reference>
<dbReference type="EMBL" id="CAJJDM010000130">
    <property type="protein sequence ID" value="CAD8105543.1"/>
    <property type="molecule type" value="Genomic_DNA"/>
</dbReference>
<dbReference type="Proteomes" id="UP000688137">
    <property type="component" value="Unassembled WGS sequence"/>
</dbReference>
<evidence type="ECO:0000256" key="4">
    <source>
        <dbReference type="SAM" id="Coils"/>
    </source>
</evidence>
<feature type="coiled-coil region" evidence="4">
    <location>
        <begin position="56"/>
        <end position="83"/>
    </location>
</feature>
<comment type="caution">
    <text evidence="5">The sequence shown here is derived from an EMBL/GenBank/DDBJ whole genome shotgun (WGS) entry which is preliminary data.</text>
</comment>
<dbReference type="InterPro" id="IPR013105">
    <property type="entry name" value="TPR_2"/>
</dbReference>
<dbReference type="PROSITE" id="PS50005">
    <property type="entry name" value="TPR"/>
    <property type="match status" value="3"/>
</dbReference>
<dbReference type="InterPro" id="IPR019734">
    <property type="entry name" value="TPR_rpt"/>
</dbReference>
<feature type="repeat" description="TPR" evidence="3">
    <location>
        <begin position="273"/>
        <end position="306"/>
    </location>
</feature>
<dbReference type="InterPro" id="IPR051685">
    <property type="entry name" value="Ycf3/AcsC/BcsC/TPR_MFPF"/>
</dbReference>
<keyword evidence="2 3" id="KW-0802">TPR repeat</keyword>
<evidence type="ECO:0008006" key="7">
    <source>
        <dbReference type="Google" id="ProtNLM"/>
    </source>
</evidence>
<dbReference type="Pfam" id="PF14559">
    <property type="entry name" value="TPR_19"/>
    <property type="match status" value="1"/>
</dbReference>
<keyword evidence="4" id="KW-0175">Coiled coil</keyword>
<sequence length="356" mass="41726">MIQQSSDLNFICKRENHNEEIDMVCYNRNCTESRLICCICVKEGYHTQHNEDVKEIQNFRQIVENKNLECDNLIDQLKKQIETVDQSFSKFAQGIRNKYQLSIEKLLKLNSKQVNDFLNSLIKFAEYKQSIIQIVTQLTIKMVKNFDNLKEQLTLSSVSYNQINDENQKQFIQLYGQSLTLGQQGKYKEAIELLNKVIQLNPNYYKALSFKGQCLMELNKNEEAMIWLDKALAINPQHIFSLQKEGECLKFLGKYQDAINQQDKVLLIDPKNVISLCEKGDCLMRLKKYEDSLNYLNQALSINPGDIISLKNKGRCLEYLGNYMEALICYQQLLQRESNVQWTKDRMEFCQKKINQ</sequence>
<keyword evidence="1" id="KW-0677">Repeat</keyword>